<keyword evidence="9" id="KW-0597">Phosphoprotein</keyword>
<keyword evidence="15" id="KW-1185">Reference proteome</keyword>
<dbReference type="OrthoDB" id="8554730at2"/>
<dbReference type="SUPFAM" id="SSF55874">
    <property type="entry name" value="ATPase domain of HSP90 chaperone/DNA topoisomerase II/histidine kinase"/>
    <property type="match status" value="1"/>
</dbReference>
<keyword evidence="2" id="KW-0813">Transport</keyword>
<evidence type="ECO:0000256" key="2">
    <source>
        <dbReference type="ARBA" id="ARBA00022448"/>
    </source>
</evidence>
<dbReference type="GO" id="GO:0006879">
    <property type="term" value="P:intracellular iron ion homeostasis"/>
    <property type="evidence" value="ECO:0007669"/>
    <property type="project" value="TreeGrafter"/>
</dbReference>
<dbReference type="SMART" id="SM00382">
    <property type="entry name" value="AAA"/>
    <property type="match status" value="1"/>
</dbReference>
<organism evidence="14 15">
    <name type="scientific">Bordetella flabilis</name>
    <dbReference type="NCBI Taxonomy" id="463014"/>
    <lineage>
        <taxon>Bacteria</taxon>
        <taxon>Pseudomonadati</taxon>
        <taxon>Pseudomonadota</taxon>
        <taxon>Betaproteobacteria</taxon>
        <taxon>Burkholderiales</taxon>
        <taxon>Alcaligenaceae</taxon>
        <taxon>Bordetella</taxon>
    </lineage>
</organism>
<dbReference type="PANTHER" id="PTHR24221">
    <property type="entry name" value="ATP-BINDING CASSETTE SUB-FAMILY B"/>
    <property type="match status" value="1"/>
</dbReference>
<dbReference type="AlphaFoldDB" id="A0A193GAI2"/>
<dbReference type="PROSITE" id="PS50110">
    <property type="entry name" value="RESPONSE_REGULATORY"/>
    <property type="match status" value="1"/>
</dbReference>
<dbReference type="SUPFAM" id="SSF52172">
    <property type="entry name" value="CheY-like"/>
    <property type="match status" value="1"/>
</dbReference>
<dbReference type="SUPFAM" id="SSF90123">
    <property type="entry name" value="ABC transporter transmembrane region"/>
    <property type="match status" value="1"/>
</dbReference>
<dbReference type="InterPro" id="IPR003593">
    <property type="entry name" value="AAA+_ATPase"/>
</dbReference>
<dbReference type="InterPro" id="IPR003439">
    <property type="entry name" value="ABC_transporter-like_ATP-bd"/>
</dbReference>
<dbReference type="GO" id="GO:0005524">
    <property type="term" value="F:ATP binding"/>
    <property type="evidence" value="ECO:0007669"/>
    <property type="project" value="UniProtKB-KW"/>
</dbReference>
<dbReference type="STRING" id="463014.BAU07_05445"/>
<dbReference type="GO" id="GO:0000160">
    <property type="term" value="P:phosphorelay signal transduction system"/>
    <property type="evidence" value="ECO:0007669"/>
    <property type="project" value="InterPro"/>
</dbReference>
<dbReference type="SMART" id="SM00448">
    <property type="entry name" value="REC"/>
    <property type="match status" value="1"/>
</dbReference>
<evidence type="ECO:0000259" key="11">
    <source>
        <dbReference type="PROSITE" id="PS50110"/>
    </source>
</evidence>
<dbReference type="Gene3D" id="3.40.50.300">
    <property type="entry name" value="P-loop containing nucleotide triphosphate hydrolases"/>
    <property type="match status" value="1"/>
</dbReference>
<comment type="subcellular location">
    <subcellularLocation>
        <location evidence="1">Cell membrane</location>
        <topology evidence="1">Multi-pass membrane protein</topology>
    </subcellularLocation>
</comment>
<evidence type="ECO:0000256" key="10">
    <source>
        <dbReference type="SAM" id="Phobius"/>
    </source>
</evidence>
<gene>
    <name evidence="14" type="ORF">BAU07_05445</name>
</gene>
<feature type="domain" description="ABC transmembrane type-1" evidence="13">
    <location>
        <begin position="29"/>
        <end position="313"/>
    </location>
</feature>
<dbReference type="InterPro" id="IPR027417">
    <property type="entry name" value="P-loop_NTPase"/>
</dbReference>
<protein>
    <submittedName>
        <fullName evidence="14">ABC transporter ATP-binding protein</fullName>
    </submittedName>
</protein>
<dbReference type="Pfam" id="PF00005">
    <property type="entry name" value="ABC_tran"/>
    <property type="match status" value="1"/>
</dbReference>
<dbReference type="Gene3D" id="3.30.565.10">
    <property type="entry name" value="Histidine kinase-like ATPase, C-terminal domain"/>
    <property type="match status" value="1"/>
</dbReference>
<feature type="transmembrane region" description="Helical" evidence="10">
    <location>
        <begin position="256"/>
        <end position="275"/>
    </location>
</feature>
<keyword evidence="3" id="KW-1003">Cell membrane</keyword>
<dbReference type="GO" id="GO:0005886">
    <property type="term" value="C:plasma membrane"/>
    <property type="evidence" value="ECO:0007669"/>
    <property type="project" value="UniProtKB-SubCell"/>
</dbReference>
<evidence type="ECO:0000256" key="1">
    <source>
        <dbReference type="ARBA" id="ARBA00004651"/>
    </source>
</evidence>
<evidence type="ECO:0000259" key="12">
    <source>
        <dbReference type="PROSITE" id="PS50893"/>
    </source>
</evidence>
<feature type="domain" description="ABC transporter" evidence="12">
    <location>
        <begin position="347"/>
        <end position="581"/>
    </location>
</feature>
<dbReference type="GO" id="GO:0140359">
    <property type="term" value="F:ABC-type transporter activity"/>
    <property type="evidence" value="ECO:0007669"/>
    <property type="project" value="InterPro"/>
</dbReference>
<sequence length="898" mass="97524">MAEQASRYARAEVLRILGQALWKYRRRALAALVLLVLAKLFAVAVPVALKMVVDSLSRPDAVLALPVFLLIGYSLLRFAGGLFTELRDTVFSPVTQATVADFNLRIFEHLHRLGARFHASRQTGTLARDVERGTNGVGFLMSTALFTLLPTLVEIGSVVAILMSGYDPWFAIIVAITFVVYSVVTYVLTKRRIFYQRMINELDSAAGGRLVDSLLNYESVKYYTNEAGESRRLRDLLDRWRAVGVENQRALSTLHISQSAVIALGVGAVMLLAGLQVTHRTMTVGDLVLVNAYIIQICLPLNTLGLVFRQTKEAMINAEQVCTLLRLPPETEPAHALPEIAVTQGEVGFESVNFGYEPGRQILWDVNIRVPAGGTVAVVGGSGSGKSTLGRLLFRFYEADSGRVTVDGVDVRTIDPSSLRRNLGIVPQDTMLFNDTIAYNIAYGKPGASLSDVIEAAKGARLHDFVQSLPAQYDTVVGERGVKLSGGERQRIAIARAILKNPPILLFDEATSALDTRTERAIQAELDRIAVGRTTLIIAHRLSTVVNADEIVVLEHGRIVERGTHAELLARQGIYAQMWNLQRQQSELETTGSRLSSQHINLATLVAGVLDGVRHAIEEKDINLYTHLSLENARVLGDPSVLQQVIWDMCINAIAATPAGGRVELALRRVGEAARLSVTDTRLPPADAAALEPAEQLQTVLADRPPLDPVRARADVEKFGGRFGADATSGPGRTHWLEMPLRAPAAATLPYTGNRAAPLSLREARIFLVDDDTPEQSRISEALVGAGAQVQVFKTGGEVLEALQSMPPDTWPDALVCDVTLDDMDGYAVIAAIRQMEAERAVALSQRLPAVALSGHSASEGRLRALMAGFQMHCPKPVDPHVVISTTAGLVGGKLRRL</sequence>
<keyword evidence="6 14" id="KW-0067">ATP-binding</keyword>
<dbReference type="InterPro" id="IPR011527">
    <property type="entry name" value="ABC1_TM_dom"/>
</dbReference>
<dbReference type="InterPro" id="IPR036890">
    <property type="entry name" value="HATPase_C_sf"/>
</dbReference>
<feature type="modified residue" description="4-aspartylphosphate" evidence="9">
    <location>
        <position position="818"/>
    </location>
</feature>
<dbReference type="EMBL" id="CP016172">
    <property type="protein sequence ID" value="ANN76638.1"/>
    <property type="molecule type" value="Genomic_DNA"/>
</dbReference>
<name>A0A193GAI2_9BORD</name>
<reference evidence="14 15" key="1">
    <citation type="submission" date="2016-06" db="EMBL/GenBank/DDBJ databases">
        <title>Complete genome sequences of Bordetella bronchialis and Bordetella flabilis.</title>
        <authorList>
            <person name="LiPuma J.J."/>
            <person name="Spilker T."/>
        </authorList>
    </citation>
    <scope>NUCLEOTIDE SEQUENCE [LARGE SCALE GENOMIC DNA]</scope>
    <source>
        <strain evidence="14 15">AU10664</strain>
    </source>
</reference>
<dbReference type="Gene3D" id="1.20.1560.10">
    <property type="entry name" value="ABC transporter type 1, transmembrane domain"/>
    <property type="match status" value="1"/>
</dbReference>
<dbReference type="SUPFAM" id="SSF52540">
    <property type="entry name" value="P-loop containing nucleoside triphosphate hydrolases"/>
    <property type="match status" value="1"/>
</dbReference>
<evidence type="ECO:0000313" key="15">
    <source>
        <dbReference type="Proteomes" id="UP000091926"/>
    </source>
</evidence>
<dbReference type="Pfam" id="PF00664">
    <property type="entry name" value="ABC_membrane"/>
    <property type="match status" value="1"/>
</dbReference>
<accession>A0A193GAI2</accession>
<evidence type="ECO:0000256" key="4">
    <source>
        <dbReference type="ARBA" id="ARBA00022692"/>
    </source>
</evidence>
<dbReference type="PROSITE" id="PS00211">
    <property type="entry name" value="ABC_TRANSPORTER_1"/>
    <property type="match status" value="1"/>
</dbReference>
<evidence type="ECO:0000256" key="3">
    <source>
        <dbReference type="ARBA" id="ARBA00022475"/>
    </source>
</evidence>
<keyword evidence="8 10" id="KW-0472">Membrane</keyword>
<proteinExistence type="predicted"/>
<feature type="domain" description="Response regulatory" evidence="11">
    <location>
        <begin position="765"/>
        <end position="891"/>
    </location>
</feature>
<dbReference type="InterPro" id="IPR036640">
    <property type="entry name" value="ABC1_TM_sf"/>
</dbReference>
<dbReference type="InterPro" id="IPR017871">
    <property type="entry name" value="ABC_transporter-like_CS"/>
</dbReference>
<dbReference type="RefSeq" id="WP_066654806.1">
    <property type="nucleotide sequence ID" value="NZ_CBCSCL010000016.1"/>
</dbReference>
<dbReference type="GO" id="GO:0016887">
    <property type="term" value="F:ATP hydrolysis activity"/>
    <property type="evidence" value="ECO:0007669"/>
    <property type="project" value="InterPro"/>
</dbReference>
<feature type="transmembrane region" description="Helical" evidence="10">
    <location>
        <begin position="169"/>
        <end position="188"/>
    </location>
</feature>
<keyword evidence="7 10" id="KW-1133">Transmembrane helix</keyword>
<dbReference type="InterPro" id="IPR011006">
    <property type="entry name" value="CheY-like_superfamily"/>
</dbReference>
<keyword evidence="5" id="KW-0547">Nucleotide-binding</keyword>
<evidence type="ECO:0000313" key="14">
    <source>
        <dbReference type="EMBL" id="ANN76638.1"/>
    </source>
</evidence>
<feature type="transmembrane region" description="Helical" evidence="10">
    <location>
        <begin position="28"/>
        <end position="49"/>
    </location>
</feature>
<dbReference type="PROSITE" id="PS50893">
    <property type="entry name" value="ABC_TRANSPORTER_2"/>
    <property type="match status" value="1"/>
</dbReference>
<evidence type="ECO:0000256" key="9">
    <source>
        <dbReference type="PROSITE-ProRule" id="PRU00169"/>
    </source>
</evidence>
<dbReference type="PANTHER" id="PTHR24221:SF402">
    <property type="entry name" value="IRON-SULFUR CLUSTERS TRANSPORTER ABCB7, MITOCHONDRIAL"/>
    <property type="match status" value="1"/>
</dbReference>
<dbReference type="KEGG" id="bfz:BAU07_05445"/>
<dbReference type="InterPro" id="IPR001789">
    <property type="entry name" value="Sig_transdc_resp-reg_receiver"/>
</dbReference>
<evidence type="ECO:0000256" key="7">
    <source>
        <dbReference type="ARBA" id="ARBA00022989"/>
    </source>
</evidence>
<dbReference type="InterPro" id="IPR039421">
    <property type="entry name" value="Type_1_exporter"/>
</dbReference>
<evidence type="ECO:0000256" key="8">
    <source>
        <dbReference type="ARBA" id="ARBA00023136"/>
    </source>
</evidence>
<dbReference type="PROSITE" id="PS50929">
    <property type="entry name" value="ABC_TM1F"/>
    <property type="match status" value="1"/>
</dbReference>
<evidence type="ECO:0000256" key="6">
    <source>
        <dbReference type="ARBA" id="ARBA00022840"/>
    </source>
</evidence>
<feature type="transmembrane region" description="Helical" evidence="10">
    <location>
        <begin position="61"/>
        <end position="79"/>
    </location>
</feature>
<dbReference type="CDD" id="cd18582">
    <property type="entry name" value="ABC_6TM_ATM1_ABCB7"/>
    <property type="match status" value="1"/>
</dbReference>
<dbReference type="FunFam" id="3.40.50.300:FF:000287">
    <property type="entry name" value="Multidrug ABC transporter ATP-binding protein"/>
    <property type="match status" value="1"/>
</dbReference>
<dbReference type="Gene3D" id="3.40.50.2300">
    <property type="match status" value="1"/>
</dbReference>
<feature type="transmembrane region" description="Helical" evidence="10">
    <location>
        <begin position="137"/>
        <end position="163"/>
    </location>
</feature>
<keyword evidence="4 10" id="KW-0812">Transmembrane</keyword>
<dbReference type="Proteomes" id="UP000091926">
    <property type="component" value="Chromosome"/>
</dbReference>
<evidence type="ECO:0000259" key="13">
    <source>
        <dbReference type="PROSITE" id="PS50929"/>
    </source>
</evidence>
<dbReference type="Pfam" id="PF00072">
    <property type="entry name" value="Response_reg"/>
    <property type="match status" value="1"/>
</dbReference>
<evidence type="ECO:0000256" key="5">
    <source>
        <dbReference type="ARBA" id="ARBA00022741"/>
    </source>
</evidence>